<organism evidence="1 2">
    <name type="scientific">Formosimonas limnophila</name>
    <dbReference type="NCBI Taxonomy" id="1384487"/>
    <lineage>
        <taxon>Bacteria</taxon>
        <taxon>Pseudomonadati</taxon>
        <taxon>Pseudomonadota</taxon>
        <taxon>Betaproteobacteria</taxon>
        <taxon>Burkholderiales</taxon>
        <taxon>Burkholderiaceae</taxon>
        <taxon>Formosimonas</taxon>
    </lineage>
</organism>
<evidence type="ECO:0000313" key="1">
    <source>
        <dbReference type="EMBL" id="GHA67232.1"/>
    </source>
</evidence>
<dbReference type="EMBL" id="BMZG01000002">
    <property type="protein sequence ID" value="GHA67232.1"/>
    <property type="molecule type" value="Genomic_DNA"/>
</dbReference>
<keyword evidence="2" id="KW-1185">Reference proteome</keyword>
<accession>A0A8J3CLL6</accession>
<dbReference type="PANTHER" id="PTHR34290:SF2">
    <property type="entry name" value="OS04G0668800 PROTEIN"/>
    <property type="match status" value="1"/>
</dbReference>
<comment type="caution">
    <text evidence="1">The sequence shown here is derived from an EMBL/GenBank/DDBJ whole genome shotgun (WGS) entry which is preliminary data.</text>
</comment>
<protein>
    <submittedName>
        <fullName evidence="1">Thiol-disulfide oxidoreductase</fullName>
    </submittedName>
</protein>
<dbReference type="AlphaFoldDB" id="A0A8J3CLL6"/>
<dbReference type="GO" id="GO:0015035">
    <property type="term" value="F:protein-disulfide reductase activity"/>
    <property type="evidence" value="ECO:0007669"/>
    <property type="project" value="InterPro"/>
</dbReference>
<dbReference type="Proteomes" id="UP000614287">
    <property type="component" value="Unassembled WGS sequence"/>
</dbReference>
<dbReference type="PANTHER" id="PTHR34290">
    <property type="entry name" value="SI:CH73-390P7.2"/>
    <property type="match status" value="1"/>
</dbReference>
<dbReference type="InterPro" id="IPR007263">
    <property type="entry name" value="DCC1-like"/>
</dbReference>
<evidence type="ECO:0000313" key="2">
    <source>
        <dbReference type="Proteomes" id="UP000614287"/>
    </source>
</evidence>
<reference evidence="1" key="1">
    <citation type="journal article" date="2014" name="Int. J. Syst. Evol. Microbiol.">
        <title>Complete genome sequence of Corynebacterium casei LMG S-19264T (=DSM 44701T), isolated from a smear-ripened cheese.</title>
        <authorList>
            <consortium name="US DOE Joint Genome Institute (JGI-PGF)"/>
            <person name="Walter F."/>
            <person name="Albersmeier A."/>
            <person name="Kalinowski J."/>
            <person name="Ruckert C."/>
        </authorList>
    </citation>
    <scope>NUCLEOTIDE SEQUENCE</scope>
    <source>
        <strain evidence="1">KCTC 32501</strain>
    </source>
</reference>
<dbReference type="InterPro" id="IPR044691">
    <property type="entry name" value="DCC1_Trx"/>
</dbReference>
<sequence length="148" mass="16783">MNAHVYPLTIYYDGACRLCDAEMTNLKLRNFDNKLRFVNLNEVGASGLPEGVSWQMAMSLIQAKRADGEIVSGVEVFRWAYEAVGIMWVTRWTTLPVLGRLADAVYPWIARNRRHFPGFITKLLFEKAIRQAAQKAAGRRCVDDVCSL</sequence>
<gene>
    <name evidence="1" type="ORF">GCM10009007_04770</name>
</gene>
<proteinExistence type="predicted"/>
<reference evidence="1" key="2">
    <citation type="submission" date="2020-09" db="EMBL/GenBank/DDBJ databases">
        <authorList>
            <person name="Sun Q."/>
            <person name="Kim S."/>
        </authorList>
    </citation>
    <scope>NUCLEOTIDE SEQUENCE</scope>
    <source>
        <strain evidence="1">KCTC 32501</strain>
    </source>
</reference>
<dbReference type="Pfam" id="PF04134">
    <property type="entry name" value="DCC1-like"/>
    <property type="match status" value="1"/>
</dbReference>
<name>A0A8J3CLL6_9BURK</name>
<dbReference type="RefSeq" id="WP_189491010.1">
    <property type="nucleotide sequence ID" value="NZ_BMZG01000002.1"/>
</dbReference>